<keyword evidence="6" id="KW-1185">Reference proteome</keyword>
<keyword evidence="2" id="KW-0238">DNA-binding</keyword>
<organism evidence="5 6">
    <name type="scientific">Cupriavidus laharis</name>
    <dbReference type="NCBI Taxonomy" id="151654"/>
    <lineage>
        <taxon>Bacteria</taxon>
        <taxon>Pseudomonadati</taxon>
        <taxon>Pseudomonadota</taxon>
        <taxon>Betaproteobacteria</taxon>
        <taxon>Burkholderiales</taxon>
        <taxon>Burkholderiaceae</taxon>
        <taxon>Cupriavidus</taxon>
    </lineage>
</organism>
<dbReference type="InterPro" id="IPR000524">
    <property type="entry name" value="Tscrpt_reg_HTH_GntR"/>
</dbReference>
<dbReference type="InterPro" id="IPR036390">
    <property type="entry name" value="WH_DNA-bd_sf"/>
</dbReference>
<dbReference type="SMART" id="SM00345">
    <property type="entry name" value="HTH_GNTR"/>
    <property type="match status" value="1"/>
</dbReference>
<keyword evidence="3" id="KW-0804">Transcription</keyword>
<dbReference type="CDD" id="cd07377">
    <property type="entry name" value="WHTH_GntR"/>
    <property type="match status" value="1"/>
</dbReference>
<dbReference type="SUPFAM" id="SSF46785">
    <property type="entry name" value="Winged helix' DNA-binding domain"/>
    <property type="match status" value="1"/>
</dbReference>
<dbReference type="InterPro" id="IPR011711">
    <property type="entry name" value="GntR_C"/>
</dbReference>
<evidence type="ECO:0000256" key="1">
    <source>
        <dbReference type="ARBA" id="ARBA00023015"/>
    </source>
</evidence>
<dbReference type="SUPFAM" id="SSF48008">
    <property type="entry name" value="GntR ligand-binding domain-like"/>
    <property type="match status" value="1"/>
</dbReference>
<dbReference type="Gene3D" id="1.10.10.10">
    <property type="entry name" value="Winged helix-like DNA-binding domain superfamily/Winged helix DNA-binding domain"/>
    <property type="match status" value="1"/>
</dbReference>
<evidence type="ECO:0000256" key="2">
    <source>
        <dbReference type="ARBA" id="ARBA00023125"/>
    </source>
</evidence>
<dbReference type="InterPro" id="IPR036388">
    <property type="entry name" value="WH-like_DNA-bd_sf"/>
</dbReference>
<dbReference type="PANTHER" id="PTHR43537:SF53">
    <property type="entry name" value="HTH-TYPE TRANSCRIPTIONAL REPRESSOR NANR"/>
    <property type="match status" value="1"/>
</dbReference>
<accession>A0ABM8X8L9</accession>
<dbReference type="Pfam" id="PF00392">
    <property type="entry name" value="GntR"/>
    <property type="match status" value="1"/>
</dbReference>
<evidence type="ECO:0000313" key="5">
    <source>
        <dbReference type="EMBL" id="CAG9176219.1"/>
    </source>
</evidence>
<evidence type="ECO:0000259" key="4">
    <source>
        <dbReference type="PROSITE" id="PS50949"/>
    </source>
</evidence>
<dbReference type="EMBL" id="CAJZAI010000007">
    <property type="protein sequence ID" value="CAG9176219.1"/>
    <property type="molecule type" value="Genomic_DNA"/>
</dbReference>
<proteinExistence type="predicted"/>
<sequence>MPTADSARETEADNARGASVEEIADRILTAIWEHRLPPGTKLVEEKLGGVFGVSRTKVRLAFGKLAHEGVLTVHPNRGTFVSSPSVAEARQVLHSRRLLEPALVRDLAGTVGAQGLKTLRATTRAEAQARESDDRRAIIRLSGEFHCRLAELTGNQYLGKYMRELCSLTCLIIALYDAPGVPSCPHHEHDDIVDALEAGDGDRAARLMAEHLDHVESTLRLELPAEEKVDLEAVFAAV</sequence>
<keyword evidence="1" id="KW-0805">Transcription regulation</keyword>
<comment type="caution">
    <text evidence="5">The sequence shown here is derived from an EMBL/GenBank/DDBJ whole genome shotgun (WGS) entry which is preliminary data.</text>
</comment>
<dbReference type="PANTHER" id="PTHR43537">
    <property type="entry name" value="TRANSCRIPTIONAL REGULATOR, GNTR FAMILY"/>
    <property type="match status" value="1"/>
</dbReference>
<protein>
    <recommendedName>
        <fullName evidence="4">HTH gntR-type domain-containing protein</fullName>
    </recommendedName>
</protein>
<dbReference type="Proteomes" id="UP000727654">
    <property type="component" value="Unassembled WGS sequence"/>
</dbReference>
<feature type="domain" description="HTH gntR-type" evidence="4">
    <location>
        <begin position="17"/>
        <end position="84"/>
    </location>
</feature>
<name>A0ABM8X8L9_9BURK</name>
<dbReference type="Pfam" id="PF07729">
    <property type="entry name" value="FCD"/>
    <property type="match status" value="1"/>
</dbReference>
<dbReference type="Gene3D" id="1.20.120.530">
    <property type="entry name" value="GntR ligand-binding domain-like"/>
    <property type="match status" value="1"/>
</dbReference>
<evidence type="ECO:0000256" key="3">
    <source>
        <dbReference type="ARBA" id="ARBA00023163"/>
    </source>
</evidence>
<gene>
    <name evidence="5" type="ORF">LMG23992_03167</name>
</gene>
<dbReference type="InterPro" id="IPR008920">
    <property type="entry name" value="TF_FadR/GntR_C"/>
</dbReference>
<reference evidence="5 6" key="1">
    <citation type="submission" date="2021-08" db="EMBL/GenBank/DDBJ databases">
        <authorList>
            <person name="Peeters C."/>
        </authorList>
    </citation>
    <scope>NUCLEOTIDE SEQUENCE [LARGE SCALE GENOMIC DNA]</scope>
    <source>
        <strain evidence="5 6">LMG 23992</strain>
    </source>
</reference>
<dbReference type="SMART" id="SM00895">
    <property type="entry name" value="FCD"/>
    <property type="match status" value="1"/>
</dbReference>
<evidence type="ECO:0000313" key="6">
    <source>
        <dbReference type="Proteomes" id="UP000727654"/>
    </source>
</evidence>
<dbReference type="PROSITE" id="PS50949">
    <property type="entry name" value="HTH_GNTR"/>
    <property type="match status" value="1"/>
</dbReference>